<dbReference type="AlphaFoldDB" id="B0VLM7"/>
<evidence type="ECO:0000256" key="1">
    <source>
        <dbReference type="SAM" id="Phobius"/>
    </source>
</evidence>
<accession>B0VLM7</accession>
<dbReference type="KEGG" id="abm:ABSDF1536"/>
<sequence length="109" mass="11791">MKIDNDSPSPSPEQYKPIGLIICYLLLGLPASLTIGSLIAQVLTINVSDFEGGRGYAWVWILMIISSLTYLACLIALPIVIKKYVNALSTVVIVFGILSIFSLSFLASL</sequence>
<name>B0VLM7_ACIBS</name>
<evidence type="ECO:0000313" key="2">
    <source>
        <dbReference type="EMBL" id="CAP00876.1"/>
    </source>
</evidence>
<reference evidence="2 3" key="1">
    <citation type="journal article" date="2008" name="PLoS ONE">
        <title>Comparative analysis of Acinetobacters: three genomes for three lifestyles.</title>
        <authorList>
            <person name="Vallenet D."/>
            <person name="Nordmann P."/>
            <person name="Barbe V."/>
            <person name="Poirel L."/>
            <person name="Mangenot S."/>
            <person name="Bataille E."/>
            <person name="Dossat C."/>
            <person name="Gas S."/>
            <person name="Kreimeyer A."/>
            <person name="Lenoble P."/>
            <person name="Oztas S."/>
            <person name="Poulain J."/>
            <person name="Segurens B."/>
            <person name="Robert C."/>
            <person name="Abergel C."/>
            <person name="Claverie J.M."/>
            <person name="Raoult D."/>
            <person name="Medigue C."/>
            <person name="Weissenbach J."/>
            <person name="Cruveiller S."/>
        </authorList>
    </citation>
    <scope>NUCLEOTIDE SEQUENCE [LARGE SCALE GENOMIC DNA]</scope>
    <source>
        <strain evidence="2 3">SDF</strain>
    </source>
</reference>
<dbReference type="EMBL" id="CU468230">
    <property type="protein sequence ID" value="CAP00876.1"/>
    <property type="molecule type" value="Genomic_DNA"/>
</dbReference>
<keyword evidence="1" id="KW-0472">Membrane</keyword>
<feature type="transmembrane region" description="Helical" evidence="1">
    <location>
        <begin position="21"/>
        <end position="43"/>
    </location>
</feature>
<keyword evidence="1" id="KW-0812">Transmembrane</keyword>
<organism evidence="2 3">
    <name type="scientific">Acinetobacter baumannii (strain SDF)</name>
    <dbReference type="NCBI Taxonomy" id="509170"/>
    <lineage>
        <taxon>Bacteria</taxon>
        <taxon>Pseudomonadati</taxon>
        <taxon>Pseudomonadota</taxon>
        <taxon>Gammaproteobacteria</taxon>
        <taxon>Moraxellales</taxon>
        <taxon>Moraxellaceae</taxon>
        <taxon>Acinetobacter</taxon>
        <taxon>Acinetobacter calcoaceticus/baumannii complex</taxon>
    </lineage>
</organism>
<dbReference type="Proteomes" id="UP000001741">
    <property type="component" value="Chromosome"/>
</dbReference>
<feature type="transmembrane region" description="Helical" evidence="1">
    <location>
        <begin position="55"/>
        <end position="77"/>
    </location>
</feature>
<evidence type="ECO:0000313" key="3">
    <source>
        <dbReference type="Proteomes" id="UP000001741"/>
    </source>
</evidence>
<dbReference type="BioCyc" id="ABAU509170:GCL9-1249-MONOMER"/>
<dbReference type="HOGENOM" id="CLU_173779_0_0_6"/>
<gene>
    <name evidence="2" type="ordered locus">ABSDF1536</name>
</gene>
<feature type="transmembrane region" description="Helical" evidence="1">
    <location>
        <begin position="84"/>
        <end position="107"/>
    </location>
</feature>
<protein>
    <submittedName>
        <fullName evidence="2">Uncharacterized protein</fullName>
    </submittedName>
</protein>
<keyword evidence="1" id="KW-1133">Transmembrane helix</keyword>
<proteinExistence type="predicted"/>